<evidence type="ECO:0000313" key="10">
    <source>
        <dbReference type="EMBL" id="GAP35853.1"/>
    </source>
</evidence>
<evidence type="ECO:0000256" key="3">
    <source>
        <dbReference type="ARBA" id="ARBA00022692"/>
    </source>
</evidence>
<dbReference type="STRING" id="1547922.ISF6_1626"/>
<keyword evidence="11" id="KW-1185">Reference proteome</keyword>
<dbReference type="GO" id="GO:0005886">
    <property type="term" value="C:plasma membrane"/>
    <property type="evidence" value="ECO:0007669"/>
    <property type="project" value="UniProtKB-SubCell"/>
</dbReference>
<comment type="subcellular location">
    <subcellularLocation>
        <location evidence="1">Cell membrane</location>
        <topology evidence="1">Multi-pass membrane protein</topology>
    </subcellularLocation>
</comment>
<keyword evidence="4 8" id="KW-1133">Transmembrane helix</keyword>
<dbReference type="AlphaFoldDB" id="A0A0K8NZQ0"/>
<protein>
    <submittedName>
        <fullName evidence="10">Tyrosine-protein kinase wzc</fullName>
        <ecNumber evidence="10">2.7.10.-</ecNumber>
    </submittedName>
</protein>
<evidence type="ECO:0000256" key="6">
    <source>
        <dbReference type="SAM" id="Coils"/>
    </source>
</evidence>
<dbReference type="EMBL" id="BBYR01000029">
    <property type="protein sequence ID" value="GAP35853.1"/>
    <property type="molecule type" value="Genomic_DNA"/>
</dbReference>
<evidence type="ECO:0000256" key="2">
    <source>
        <dbReference type="ARBA" id="ARBA00022475"/>
    </source>
</evidence>
<feature type="compositionally biased region" description="Basic and acidic residues" evidence="7">
    <location>
        <begin position="247"/>
        <end position="276"/>
    </location>
</feature>
<feature type="domain" description="Polysaccharide chain length determinant N-terminal" evidence="9">
    <location>
        <begin position="18"/>
        <end position="113"/>
    </location>
</feature>
<feature type="transmembrane region" description="Helical" evidence="8">
    <location>
        <begin position="401"/>
        <end position="421"/>
    </location>
</feature>
<evidence type="ECO:0000313" key="11">
    <source>
        <dbReference type="Proteomes" id="UP000037660"/>
    </source>
</evidence>
<keyword evidence="5 8" id="KW-0472">Membrane</keyword>
<evidence type="ECO:0000259" key="9">
    <source>
        <dbReference type="Pfam" id="PF02706"/>
    </source>
</evidence>
<evidence type="ECO:0000256" key="5">
    <source>
        <dbReference type="ARBA" id="ARBA00023136"/>
    </source>
</evidence>
<keyword evidence="10" id="KW-0808">Transferase</keyword>
<dbReference type="InterPro" id="IPR050445">
    <property type="entry name" value="Bact_polysacc_biosynth/exp"/>
</dbReference>
<evidence type="ECO:0000256" key="1">
    <source>
        <dbReference type="ARBA" id="ARBA00004651"/>
    </source>
</evidence>
<evidence type="ECO:0000256" key="7">
    <source>
        <dbReference type="SAM" id="MobiDB-lite"/>
    </source>
</evidence>
<feature type="transmembrane region" description="Helical" evidence="8">
    <location>
        <begin position="31"/>
        <end position="52"/>
    </location>
</feature>
<dbReference type="OrthoDB" id="9150572at2"/>
<feature type="region of interest" description="Disordered" evidence="7">
    <location>
        <begin position="242"/>
        <end position="285"/>
    </location>
</feature>
<dbReference type="InterPro" id="IPR003856">
    <property type="entry name" value="LPS_length_determ_N"/>
</dbReference>
<gene>
    <name evidence="10" type="ORF">ISF6_1626</name>
</gene>
<reference evidence="11" key="1">
    <citation type="submission" date="2015-07" db="EMBL/GenBank/DDBJ databases">
        <title>Discovery of a poly(ethylene terephthalate assimilation.</title>
        <authorList>
            <person name="Yoshida S."/>
            <person name="Hiraga K."/>
            <person name="Takehana T."/>
            <person name="Taniguchi I."/>
            <person name="Yamaji H."/>
            <person name="Maeda Y."/>
            <person name="Toyohara K."/>
            <person name="Miyamoto K."/>
            <person name="Kimura Y."/>
            <person name="Oda K."/>
        </authorList>
    </citation>
    <scope>NUCLEOTIDE SEQUENCE [LARGE SCALE GENOMIC DNA]</scope>
    <source>
        <strain evidence="11">NBRC 110686 / TISTR 2288 / 201-F6</strain>
    </source>
</reference>
<dbReference type="Pfam" id="PF02706">
    <property type="entry name" value="Wzz"/>
    <property type="match status" value="1"/>
</dbReference>
<name>A0A0K8NZQ0_PISS1</name>
<proteinExistence type="predicted"/>
<feature type="coiled-coil region" evidence="6">
    <location>
        <begin position="289"/>
        <end position="365"/>
    </location>
</feature>
<evidence type="ECO:0000256" key="8">
    <source>
        <dbReference type="SAM" id="Phobius"/>
    </source>
</evidence>
<dbReference type="PANTHER" id="PTHR32309:SF31">
    <property type="entry name" value="CAPSULAR EXOPOLYSACCHARIDE FAMILY"/>
    <property type="match status" value="1"/>
</dbReference>
<sequence length="463" mass="50244">MTGPAPLFPVRPDAPDGEFTLRDLLRLVAKHGWVVLVCLLAGGLVGAGIYAIQKPVYASVARVWVKTEQGSPSFLSGVTAYREPLYPDPVNRRIETEMELMLTRTSAAQVVRNLKVRPEQLPSTPLAQLIAASGLVAAKPASDGAASNRLIDDFLKAVSVEPLRSKTADTTSNILEVRFEASDPALAPQALSQLISNYLGVAATQNRQLGEEAARLLGAEVEQARGELMALDAQIVALASRPPPRAAAEEGSGKRARSERGERGERSSERRSRRENTFAGAPVGNEQALAALKTQTVEMQAELDALRELYTDDAENVRTLRRRLEAMQRRLAEGLSASVQAVSSLGSLERQRALAQDRYNEVQKKLDQIKLYLRLNPSDAESRVIVDAPSRPLDDEGKKRVVVALIGPVAGLLLGLLLAGLRELSDQRLQSRRDVRQALGLPVLGALPRLPAGERRRLAGEAR</sequence>
<dbReference type="GO" id="GO:0016301">
    <property type="term" value="F:kinase activity"/>
    <property type="evidence" value="ECO:0007669"/>
    <property type="project" value="UniProtKB-KW"/>
</dbReference>
<organism evidence="10 11">
    <name type="scientific">Piscinibacter sakaiensis</name>
    <name type="common">Ideonella sakaiensis</name>
    <dbReference type="NCBI Taxonomy" id="1547922"/>
    <lineage>
        <taxon>Bacteria</taxon>
        <taxon>Pseudomonadati</taxon>
        <taxon>Pseudomonadota</taxon>
        <taxon>Betaproteobacteria</taxon>
        <taxon>Burkholderiales</taxon>
        <taxon>Sphaerotilaceae</taxon>
        <taxon>Piscinibacter</taxon>
    </lineage>
</organism>
<reference evidence="10 11" key="2">
    <citation type="journal article" date="2016" name="Science">
        <title>A bacterium that degrades and assimilates poly(ethylene terephthalate).</title>
        <authorList>
            <person name="Yoshida S."/>
            <person name="Hiraga K."/>
            <person name="Takehana T."/>
            <person name="Taniguchi I."/>
            <person name="Yamaji H."/>
            <person name="Maeda Y."/>
            <person name="Toyohara K."/>
            <person name="Miyamoto K."/>
            <person name="Kimura Y."/>
            <person name="Oda K."/>
        </authorList>
    </citation>
    <scope>NUCLEOTIDE SEQUENCE [LARGE SCALE GENOMIC DNA]</scope>
    <source>
        <strain evidence="11">NBRC 110686 / TISTR 2288 / 201-F6</strain>
    </source>
</reference>
<keyword evidence="2" id="KW-1003">Cell membrane</keyword>
<keyword evidence="6" id="KW-0175">Coiled coil</keyword>
<accession>A0A0K8NZQ0</accession>
<dbReference type="EC" id="2.7.10.-" evidence="10"/>
<keyword evidence="10" id="KW-0418">Kinase</keyword>
<dbReference type="Proteomes" id="UP000037660">
    <property type="component" value="Unassembled WGS sequence"/>
</dbReference>
<evidence type="ECO:0000256" key="4">
    <source>
        <dbReference type="ARBA" id="ARBA00022989"/>
    </source>
</evidence>
<dbReference type="PANTHER" id="PTHR32309">
    <property type="entry name" value="TYROSINE-PROTEIN KINASE"/>
    <property type="match status" value="1"/>
</dbReference>
<comment type="caution">
    <text evidence="10">The sequence shown here is derived from an EMBL/GenBank/DDBJ whole genome shotgun (WGS) entry which is preliminary data.</text>
</comment>
<keyword evidence="3 8" id="KW-0812">Transmembrane</keyword>
<dbReference type="RefSeq" id="WP_054019885.1">
    <property type="nucleotide sequence ID" value="NZ_BBYR01000029.1"/>
</dbReference>